<feature type="compositionally biased region" description="Basic residues" evidence="1">
    <location>
        <begin position="381"/>
        <end position="393"/>
    </location>
</feature>
<feature type="compositionally biased region" description="Polar residues" evidence="1">
    <location>
        <begin position="195"/>
        <end position="204"/>
    </location>
</feature>
<dbReference type="AlphaFoldDB" id="A0A423WRP1"/>
<dbReference type="OrthoDB" id="5296at2759"/>
<organism evidence="2 3">
    <name type="scientific">Cytospora schulzeri</name>
    <dbReference type="NCBI Taxonomy" id="448051"/>
    <lineage>
        <taxon>Eukaryota</taxon>
        <taxon>Fungi</taxon>
        <taxon>Dikarya</taxon>
        <taxon>Ascomycota</taxon>
        <taxon>Pezizomycotina</taxon>
        <taxon>Sordariomycetes</taxon>
        <taxon>Sordariomycetidae</taxon>
        <taxon>Diaporthales</taxon>
        <taxon>Cytosporaceae</taxon>
        <taxon>Cytospora</taxon>
    </lineage>
</organism>
<feature type="region of interest" description="Disordered" evidence="1">
    <location>
        <begin position="116"/>
        <end position="506"/>
    </location>
</feature>
<dbReference type="Proteomes" id="UP000283895">
    <property type="component" value="Unassembled WGS sequence"/>
</dbReference>
<gene>
    <name evidence="2" type="ORF">VMCG_04517</name>
</gene>
<feature type="compositionally biased region" description="Low complexity" evidence="1">
    <location>
        <begin position="463"/>
        <end position="474"/>
    </location>
</feature>
<feature type="compositionally biased region" description="Basic residues" evidence="1">
    <location>
        <begin position="352"/>
        <end position="364"/>
    </location>
</feature>
<feature type="compositionally biased region" description="Basic and acidic residues" evidence="1">
    <location>
        <begin position="430"/>
        <end position="439"/>
    </location>
</feature>
<comment type="caution">
    <text evidence="2">The sequence shown here is derived from an EMBL/GenBank/DDBJ whole genome shotgun (WGS) entry which is preliminary data.</text>
</comment>
<feature type="region of interest" description="Disordered" evidence="1">
    <location>
        <begin position="1"/>
        <end position="66"/>
    </location>
</feature>
<accession>A0A423WRP1</accession>
<evidence type="ECO:0000256" key="1">
    <source>
        <dbReference type="SAM" id="MobiDB-lite"/>
    </source>
</evidence>
<feature type="compositionally biased region" description="Basic and acidic residues" evidence="1">
    <location>
        <begin position="294"/>
        <end position="314"/>
    </location>
</feature>
<dbReference type="EMBL" id="LKEA01000011">
    <property type="protein sequence ID" value="ROW06195.1"/>
    <property type="molecule type" value="Genomic_DNA"/>
</dbReference>
<name>A0A423WRP1_9PEZI</name>
<protein>
    <submittedName>
        <fullName evidence="2">Uncharacterized protein</fullName>
    </submittedName>
</protein>
<feature type="compositionally biased region" description="Basic and acidic residues" evidence="1">
    <location>
        <begin position="151"/>
        <end position="160"/>
    </location>
</feature>
<evidence type="ECO:0000313" key="2">
    <source>
        <dbReference type="EMBL" id="ROW06195.1"/>
    </source>
</evidence>
<reference evidence="2 3" key="1">
    <citation type="submission" date="2015-09" db="EMBL/GenBank/DDBJ databases">
        <title>Host preference determinants of Valsa canker pathogens revealed by comparative genomics.</title>
        <authorList>
            <person name="Yin Z."/>
            <person name="Huang L."/>
        </authorList>
    </citation>
    <scope>NUCLEOTIDE SEQUENCE [LARGE SCALE GENOMIC DNA]</scope>
    <source>
        <strain evidence="2 3">03-1</strain>
    </source>
</reference>
<sequence>MVGASDIDNLLATGTWSTHRAKTPRPSNPVRANQSFKLDPLGPKSPRVIPLPSHRCSGFPPPPSVEDEVEAVAKEHDGSLVSVADEEPKCRGDVDQQPLILPVAEHNAERRYVILTPSGTDEDCPSDGSQVGQKPKPPQKTEYVANTKIQIDPKVEEDAQSKPQRRKSRAELPKIETCVSPTRPKTPSYVHRSRSATCVDQTPPETRDYFSPHPESARPAGDAFLSPVIKHATKGRDRTYWNFNPGTNGTSPRDSATDLKPNSSDRKGSDGYARSAYSASPASHPRRTNSALEVPREERKTAERSSSYKDDLHSRTGRSRPRSPSLDHRASRSKSTRREHSPAKSHREQPKLSRRKSSHRRRPSPPREDAIESSSDEYRDHKSHRSHRHRRKSTVIQDDHPPLPSARPASTRSKSRPPSPLPSPRSAHSRYPDHGHEANPRSSTSTFNVARDKRRNEIERPVSPMSSGSSSSTRSRSRLRLKDSVHRSRSRASSRTPSLRSNTSATKPVNASAFVYGSTPLPMAIPTELRKRQTMPPSPACSRQGSMEEVYRPSHHWQPEPLFPTPRQSATSLEQSTSPVTSFRRFSEDVSAGVNPGLPDCPRQRPRAGYSDWLTLPRSENFNICPTCYEQVFQPTEFRDLFVPAPFRTREREIACDLGTSPWYRIAWLMTRKYQRSDLRLLQGVADVLTREKIPCYGDVRVSRIWYSITDPDTRRCIPDFQVCSPCAKAVEVLFPSLMGIFVPLDRPAEPKSGKCSLHFTPNRRRFLTYFDVFEKCHDRAMEERSAPDSKRLAFNINFWANVEECPRQQPLRKEYWYIMADIPEMTACEECFLDVVYPELVADVEARTAAGGEDRANSVARNFYHKPHRIRSATVCQMASPWMRQLFRTACRRENGIWYMDEKVRERLGTL</sequence>
<feature type="compositionally biased region" description="Low complexity" evidence="1">
    <location>
        <begin position="272"/>
        <end position="283"/>
    </location>
</feature>
<dbReference type="STRING" id="356882.A0A423WRP1"/>
<feature type="compositionally biased region" description="Basic and acidic residues" evidence="1">
    <location>
        <begin position="450"/>
        <end position="460"/>
    </location>
</feature>
<feature type="compositionally biased region" description="Basic and acidic residues" evidence="1">
    <location>
        <begin position="325"/>
        <end position="351"/>
    </location>
</feature>
<keyword evidence="3" id="KW-1185">Reference proteome</keyword>
<feature type="compositionally biased region" description="Polar residues" evidence="1">
    <location>
        <begin position="241"/>
        <end position="254"/>
    </location>
</feature>
<feature type="compositionally biased region" description="Basic and acidic residues" evidence="1">
    <location>
        <begin position="365"/>
        <end position="380"/>
    </location>
</feature>
<proteinExistence type="predicted"/>
<evidence type="ECO:0000313" key="3">
    <source>
        <dbReference type="Proteomes" id="UP000283895"/>
    </source>
</evidence>